<evidence type="ECO:0000256" key="1">
    <source>
        <dbReference type="SAM" id="Phobius"/>
    </source>
</evidence>
<evidence type="ECO:0000313" key="2">
    <source>
        <dbReference type="EMBL" id="JAA83914.1"/>
    </source>
</evidence>
<keyword evidence="1" id="KW-0812">Transmembrane</keyword>
<dbReference type="AlphaFoldDB" id="S4P251"/>
<sequence>MKIFISKRNVFYFYCTLRMFIYILTVFCLDIMCNYFFKFRSCFMRNAVRAAWSKAVKPLAYDALHWS</sequence>
<name>S4P251_9NEOP</name>
<reference evidence="2" key="1">
    <citation type="journal article" date="2013" name="BMC Genomics">
        <title>Unscrambling butterfly oogenesis.</title>
        <authorList>
            <person name="Carter J.M."/>
            <person name="Baker S.C."/>
            <person name="Pink R."/>
            <person name="Carter D.R."/>
            <person name="Collins A."/>
            <person name="Tomlin J."/>
            <person name="Gibbs M."/>
            <person name="Breuker C.J."/>
        </authorList>
    </citation>
    <scope>NUCLEOTIDE SEQUENCE</scope>
    <source>
        <tissue evidence="2">Ovary</tissue>
    </source>
</reference>
<reference evidence="2" key="2">
    <citation type="submission" date="2013-05" db="EMBL/GenBank/DDBJ databases">
        <authorList>
            <person name="Carter J.-M."/>
            <person name="Baker S.C."/>
            <person name="Pink R."/>
            <person name="Carter D.R.F."/>
            <person name="Collins A."/>
            <person name="Tomlin J."/>
            <person name="Gibbs M."/>
            <person name="Breuker C.J."/>
        </authorList>
    </citation>
    <scope>NUCLEOTIDE SEQUENCE</scope>
    <source>
        <tissue evidence="2">Ovary</tissue>
    </source>
</reference>
<accession>S4P251</accession>
<keyword evidence="1" id="KW-1133">Transmembrane helix</keyword>
<feature type="transmembrane region" description="Helical" evidence="1">
    <location>
        <begin position="12"/>
        <end position="37"/>
    </location>
</feature>
<proteinExistence type="predicted"/>
<keyword evidence="1" id="KW-0472">Membrane</keyword>
<feature type="non-terminal residue" evidence="2">
    <location>
        <position position="67"/>
    </location>
</feature>
<dbReference type="EMBL" id="GAIX01008646">
    <property type="protein sequence ID" value="JAA83914.1"/>
    <property type="molecule type" value="Transcribed_RNA"/>
</dbReference>
<protein>
    <submittedName>
        <fullName evidence="2">Uncharacterized protein</fullName>
    </submittedName>
</protein>
<organism evidence="2">
    <name type="scientific">Pararge aegeria</name>
    <name type="common">speckled wood butterfly</name>
    <dbReference type="NCBI Taxonomy" id="116150"/>
    <lineage>
        <taxon>Eukaryota</taxon>
        <taxon>Metazoa</taxon>
        <taxon>Ecdysozoa</taxon>
        <taxon>Arthropoda</taxon>
        <taxon>Hexapoda</taxon>
        <taxon>Insecta</taxon>
        <taxon>Pterygota</taxon>
        <taxon>Neoptera</taxon>
        <taxon>Endopterygota</taxon>
        <taxon>Lepidoptera</taxon>
        <taxon>Glossata</taxon>
        <taxon>Ditrysia</taxon>
        <taxon>Papilionoidea</taxon>
        <taxon>Nymphalidae</taxon>
        <taxon>Satyrinae</taxon>
        <taxon>Satyrini</taxon>
        <taxon>Parargina</taxon>
        <taxon>Pararge</taxon>
    </lineage>
</organism>